<dbReference type="EMBL" id="VTWS01000013">
    <property type="protein sequence ID" value="KAA9341133.1"/>
    <property type="molecule type" value="Genomic_DNA"/>
</dbReference>
<dbReference type="Proteomes" id="UP000326344">
    <property type="component" value="Unassembled WGS sequence"/>
</dbReference>
<comment type="caution">
    <text evidence="2">The sequence shown here is derived from an EMBL/GenBank/DDBJ whole genome shotgun (WGS) entry which is preliminary data.</text>
</comment>
<accession>A0A5N1J2Z3</accession>
<name>A0A5N1J2Z3_9BACT</name>
<keyword evidence="1" id="KW-0732">Signal</keyword>
<reference evidence="2 3" key="1">
    <citation type="submission" date="2019-09" db="EMBL/GenBank/DDBJ databases">
        <title>Genome Sequence of Larkinella sp MA1.</title>
        <authorList>
            <person name="Srinivasan S."/>
        </authorList>
    </citation>
    <scope>NUCLEOTIDE SEQUENCE [LARGE SCALE GENOMIC DNA]</scope>
    <source>
        <strain evidence="2 3">MA1</strain>
    </source>
</reference>
<feature type="chain" id="PRO_5024842742" evidence="1">
    <location>
        <begin position="27"/>
        <end position="289"/>
    </location>
</feature>
<proteinExistence type="predicted"/>
<evidence type="ECO:0000313" key="3">
    <source>
        <dbReference type="Proteomes" id="UP000326344"/>
    </source>
</evidence>
<evidence type="ECO:0000313" key="2">
    <source>
        <dbReference type="EMBL" id="KAA9341133.1"/>
    </source>
</evidence>
<sequence>MNQLKKNTRTLIAVGLLSLVSSAIRAQLNLPEPSPSTTIHQKIGFTDVTLRYSRPGVKGRIIFGGLVPFGKLWRTGASDATIITFSDSMRVAGTWVPKGAYSLFTIPEHQHWTVILNTFVEGHGTEGYSEKNDLLRLRVRPEPSTRFYESFTIEVQDLTRNNGSIYLHWANTSLAIPLESTADGRITAEILDRINVKKEERPGLYYQAALYYFDNEKDTKQALSWATKAVQLKPAFNYLHLQAKLLARNGEYKAAVVAAKQSAEMAKAEKIIDYVIINNQFIAEWEKKQ</sequence>
<dbReference type="InterPro" id="IPR021314">
    <property type="entry name" value="DUF2911"/>
</dbReference>
<dbReference type="Pfam" id="PF11138">
    <property type="entry name" value="DUF2911"/>
    <property type="match status" value="1"/>
</dbReference>
<feature type="signal peptide" evidence="1">
    <location>
        <begin position="1"/>
        <end position="26"/>
    </location>
</feature>
<protein>
    <submittedName>
        <fullName evidence="2">DUF2911 domain-containing protein</fullName>
    </submittedName>
</protein>
<dbReference type="AlphaFoldDB" id="A0A5N1J2Z3"/>
<evidence type="ECO:0000256" key="1">
    <source>
        <dbReference type="SAM" id="SignalP"/>
    </source>
</evidence>
<organism evidence="2 3">
    <name type="scientific">Larkinella humicola</name>
    <dbReference type="NCBI Taxonomy" id="2607654"/>
    <lineage>
        <taxon>Bacteria</taxon>
        <taxon>Pseudomonadati</taxon>
        <taxon>Bacteroidota</taxon>
        <taxon>Cytophagia</taxon>
        <taxon>Cytophagales</taxon>
        <taxon>Spirosomataceae</taxon>
        <taxon>Larkinella</taxon>
    </lineage>
</organism>
<keyword evidence="3" id="KW-1185">Reference proteome</keyword>
<gene>
    <name evidence="2" type="ORF">F0P93_30320</name>
</gene>
<dbReference type="RefSeq" id="WP_150881541.1">
    <property type="nucleotide sequence ID" value="NZ_VTWS01000013.1"/>
</dbReference>